<dbReference type="EMBL" id="LIIK01000068">
    <property type="protein sequence ID" value="KQM08123.1"/>
    <property type="molecule type" value="Genomic_DNA"/>
</dbReference>
<accession>A0A0Q4B544</accession>
<protein>
    <submittedName>
        <fullName evidence="1">Uncharacterized protein</fullName>
    </submittedName>
</protein>
<keyword evidence="2" id="KW-1185">Reference proteome</keyword>
<proteinExistence type="predicted"/>
<evidence type="ECO:0000313" key="2">
    <source>
        <dbReference type="Proteomes" id="UP000054172"/>
    </source>
</evidence>
<organism evidence="1 2">
    <name type="scientific">Candidatus [Bacteroides] periocalifornicus</name>
    <dbReference type="NCBI Taxonomy" id="1702214"/>
    <lineage>
        <taxon>Bacteria</taxon>
        <taxon>Pseudomonadati</taxon>
        <taxon>Bacteroidota</taxon>
    </lineage>
</organism>
<dbReference type="PATRIC" id="fig|1702214.3.peg.1242"/>
<dbReference type="Proteomes" id="UP000054172">
    <property type="component" value="Unassembled WGS sequence"/>
</dbReference>
<reference evidence="1" key="1">
    <citation type="submission" date="2015-08" db="EMBL/GenBank/DDBJ databases">
        <title>Candidatus Bacteriodes Periocalifornicus.</title>
        <authorList>
            <person name="McLean J.S."/>
            <person name="Kelley S."/>
        </authorList>
    </citation>
    <scope>NUCLEOTIDE SEQUENCE [LARGE SCALE GENOMIC DNA]</scope>
    <source>
        <strain evidence="1">12B</strain>
    </source>
</reference>
<name>A0A0Q4B544_9BACT</name>
<dbReference type="AlphaFoldDB" id="A0A0Q4B544"/>
<comment type="caution">
    <text evidence="1">The sequence shown here is derived from an EMBL/GenBank/DDBJ whole genome shotgun (WGS) entry which is preliminary data.</text>
</comment>
<evidence type="ECO:0000313" key="1">
    <source>
        <dbReference type="EMBL" id="KQM08123.1"/>
    </source>
</evidence>
<gene>
    <name evidence="1" type="ORF">AL399_09060</name>
</gene>
<dbReference type="STRING" id="1702214.AL399_09060"/>
<sequence length="78" mass="8705">MVRQWGRLGNRPIFLFRVKLTETAEKTDEPCGMLHHYAVDCCKSPLKKNSCTERGCRGKGNAHGAFEALTNHSTDARG</sequence>